<reference evidence="1" key="1">
    <citation type="journal article" date="2020" name="Nature">
        <title>Giant virus diversity and host interactions through global metagenomics.</title>
        <authorList>
            <person name="Schulz F."/>
            <person name="Roux S."/>
            <person name="Paez-Espino D."/>
            <person name="Jungbluth S."/>
            <person name="Walsh D.A."/>
            <person name="Denef V.J."/>
            <person name="McMahon K.D."/>
            <person name="Konstantinidis K.T."/>
            <person name="Eloe-Fadrosh E.A."/>
            <person name="Kyrpides N.C."/>
            <person name="Woyke T."/>
        </authorList>
    </citation>
    <scope>NUCLEOTIDE SEQUENCE</scope>
    <source>
        <strain evidence="1">GVMAG-S-3300013094-100</strain>
    </source>
</reference>
<dbReference type="AlphaFoldDB" id="A0A6C0KX99"/>
<dbReference type="EMBL" id="MN740976">
    <property type="protein sequence ID" value="QHU20958.1"/>
    <property type="molecule type" value="Genomic_DNA"/>
</dbReference>
<sequence>MKSKIKIFVAIFLLLLVIFVGVIPRKKYELFATSAPLLNLNVPIALQGAQSTESVYYNSTSYQAFDNTVGSIFNTLIDYSTSFLMMKRCYAIPNRKIESLFPNGTTGGSDNYYMKRFGIYTNKFGEVEDKIYQTLLTFADNQPTKLINGDVYVMITQQPYYRNADGTPISLDISIINDRHNYNSPKNLNKGVIDAQPIYYQVYIIFGAYIADGTYDKCSDHFKNTMGVLDTYFYSRENQCFITTVDDISKFGGCATSAVTTASQMSKDAATTANTSPYDSMCLGPQFKDNSIHKDYSKPKILPTTYLILYIINQNYNKVYNISALFDPNDKCKMVNNMPPTDPIVSSMMKYY</sequence>
<evidence type="ECO:0000313" key="1">
    <source>
        <dbReference type="EMBL" id="QHU20958.1"/>
    </source>
</evidence>
<organism evidence="1">
    <name type="scientific">viral metagenome</name>
    <dbReference type="NCBI Taxonomy" id="1070528"/>
    <lineage>
        <taxon>unclassified sequences</taxon>
        <taxon>metagenomes</taxon>
        <taxon>organismal metagenomes</taxon>
    </lineage>
</organism>
<name>A0A6C0KX99_9ZZZZ</name>
<proteinExistence type="predicted"/>
<protein>
    <submittedName>
        <fullName evidence="1">Uncharacterized protein</fullName>
    </submittedName>
</protein>
<accession>A0A6C0KX99</accession>